<evidence type="ECO:0000313" key="2">
    <source>
        <dbReference type="Proteomes" id="UP000186336"/>
    </source>
</evidence>
<dbReference type="OrthoDB" id="7860956at2"/>
<sequence>MPNIAFSGFSAGSTVTIGGVTVNAWGQVANGETVWDRPAAPGTSVEINIQRSEHQVAPEGIMFDVTLNGFDTDTLPVGQYDPSYHDKVIFWDFGEDYTFEAPTKVADMDAADGGNRTSSRYMRGPLGAHTYRSADTYTVRVAVLEPSSGKWGQGVTTVTVEDPDSLYTGTGTLFVDPSGSFANAPGGALRFTSIGDAWNVMANAGRASRIMLERGQNYTISPSDISLYQPSGAASVSLRMQARPSMGTSDAAKPVVQATGFSGQEANVFYDNSVANSASASSGTVFSDIDFRGQWNAINESGVRLTFYQVASGGSGPTSVTFDACDFTGWGITLYGSDWPSGRGVTNRVATYNDCKITEWGGYGILEASQSSHAITGCRIAQNPNAQAGGDRTNEPNAPIRITDPWRSVVSACDLFSLNGWARWGGISATQPCVRWNTSARYAGARLNVQSCAMEAAWTPLSINSQNAGTARNLVNALVEGCILIAGFQSRAIFEVSHGGSTIRNNMAIFAPVSHDSGSIGGFNAGIQGGFLWMEGGGQGNPANETTPVLFYNNTLVNLTDIVAAEVRDSIGFSSVTPRNNLIHAPAFGAQGQRYEPMTAQRAFEPRYLGYRNSSTPLATQFAHPTDMATLWMPALNSPALGEALIEPNAHTDFKGELRPEPASLGATEVS</sequence>
<dbReference type="EMBL" id="CP019318">
    <property type="protein sequence ID" value="APX14340.1"/>
    <property type="molecule type" value="Genomic_DNA"/>
</dbReference>
<protein>
    <submittedName>
        <fullName evidence="1">Uncharacterized protein</fullName>
    </submittedName>
</protein>
<dbReference type="RefSeq" id="WP_076630929.1">
    <property type="nucleotide sequence ID" value="NZ_CP019318.1"/>
</dbReference>
<keyword evidence="2" id="KW-1185">Reference proteome</keyword>
<reference evidence="1 2" key="1">
    <citation type="submission" date="2017-01" db="EMBL/GenBank/DDBJ databases">
        <title>Complete genome of Tateyamaria omphalii DOK1-4 isolated from seawater in Dokdo.</title>
        <authorList>
            <person name="Kim J.H."/>
            <person name="Chi W.-J."/>
        </authorList>
    </citation>
    <scope>NUCLEOTIDE SEQUENCE [LARGE SCALE GENOMIC DNA]</scope>
    <source>
        <strain evidence="1 2">DOK1-4</strain>
        <plasmid evidence="1 2">pDOK1-4-6</plasmid>
    </source>
</reference>
<name>A0A1P8N208_9RHOB</name>
<dbReference type="KEGG" id="tom:BWR18_21100"/>
<evidence type="ECO:0000313" key="1">
    <source>
        <dbReference type="EMBL" id="APX14340.1"/>
    </source>
</evidence>
<proteinExistence type="predicted"/>
<dbReference type="AlphaFoldDB" id="A0A1P8N208"/>
<accession>A0A1P8N208</accession>
<organism evidence="1 2">
    <name type="scientific">Tateyamaria omphalii</name>
    <dbReference type="NCBI Taxonomy" id="299262"/>
    <lineage>
        <taxon>Bacteria</taxon>
        <taxon>Pseudomonadati</taxon>
        <taxon>Pseudomonadota</taxon>
        <taxon>Alphaproteobacteria</taxon>
        <taxon>Rhodobacterales</taxon>
        <taxon>Roseobacteraceae</taxon>
        <taxon>Tateyamaria</taxon>
    </lineage>
</organism>
<keyword evidence="1" id="KW-0614">Plasmid</keyword>
<geneLocation type="plasmid" evidence="1 2">
    <name>pDOK1-4-6</name>
</geneLocation>
<dbReference type="Proteomes" id="UP000186336">
    <property type="component" value="Plasmid pDOK1-4-6"/>
</dbReference>
<gene>
    <name evidence="1" type="ORF">BWR18_21100</name>
</gene>